<dbReference type="PANTHER" id="PTHR13847">
    <property type="entry name" value="SARCOSINE DEHYDROGENASE-RELATED"/>
    <property type="match status" value="1"/>
</dbReference>
<dbReference type="eggNOG" id="COG0665">
    <property type="taxonomic scope" value="Bacteria"/>
</dbReference>
<dbReference type="KEGG" id="cyp:PCC8801_1962"/>
<sequence>MKNYDWIVIGGGITGSALAYELVRKGFEVLLLEKQVDPNNATRYSYGGLAYWSGTDEFSHKLCQEGLNIHRNLSEELDGDTEFREIDLLLTINLEDDPKIVLDNYNKFSIKPQFLSIEQACQLESLLNPNAISGALKLPQGHINPQKTNEAYQQAFLRLGGELKIEEVIELITVKNVVEGVVTNGQKYYSKNTVVCAGALTRSLLKKAGITVDVYFTHAQLIMTPPVDIHLKTMVMPAVLKRLMVESEVSQYQWDNPSSELIADVMEPGAIQFRDGRICLGQISQICTNPQARIDQISSEKTIRKKVGELFPTLQNLPGTWHNCLVAFTPYSNSLVGKIEDCTGIYLFSGFTSTLIFAPPLAKYFAHWIAENSPQLPVISHQ</sequence>
<dbReference type="RefSeq" id="WP_012595271.1">
    <property type="nucleotide sequence ID" value="NC_011726.1"/>
</dbReference>
<keyword evidence="4" id="KW-1185">Reference proteome</keyword>
<dbReference type="HOGENOM" id="CLU_701786_0_0_3"/>
<dbReference type="Gene3D" id="3.30.9.10">
    <property type="entry name" value="D-Amino Acid Oxidase, subunit A, domain 2"/>
    <property type="match status" value="1"/>
</dbReference>
<protein>
    <submittedName>
        <fullName evidence="3">FAD dependent oxidoreductase</fullName>
    </submittedName>
</protein>
<dbReference type="Gene3D" id="3.50.50.60">
    <property type="entry name" value="FAD/NAD(P)-binding domain"/>
    <property type="match status" value="1"/>
</dbReference>
<keyword evidence="1" id="KW-0560">Oxidoreductase</keyword>
<dbReference type="PANTHER" id="PTHR13847:SF287">
    <property type="entry name" value="FAD-DEPENDENT OXIDOREDUCTASE DOMAIN-CONTAINING PROTEIN 1"/>
    <property type="match status" value="1"/>
</dbReference>
<name>B7JY36_RIPO1</name>
<dbReference type="Pfam" id="PF01266">
    <property type="entry name" value="DAO"/>
    <property type="match status" value="1"/>
</dbReference>
<organism evidence="3 4">
    <name type="scientific">Rippkaea orientalis (strain PCC 8801 / RF-1)</name>
    <name type="common">Cyanothece sp. (strain PCC 8801)</name>
    <dbReference type="NCBI Taxonomy" id="41431"/>
    <lineage>
        <taxon>Bacteria</taxon>
        <taxon>Bacillati</taxon>
        <taxon>Cyanobacteriota</taxon>
        <taxon>Cyanophyceae</taxon>
        <taxon>Oscillatoriophycideae</taxon>
        <taxon>Chroococcales</taxon>
        <taxon>Aphanothecaceae</taxon>
        <taxon>Rippkaea</taxon>
        <taxon>Rippkaea orientalis</taxon>
    </lineage>
</organism>
<dbReference type="InterPro" id="IPR036188">
    <property type="entry name" value="FAD/NAD-bd_sf"/>
</dbReference>
<dbReference type="InterPro" id="IPR006076">
    <property type="entry name" value="FAD-dep_OxRdtase"/>
</dbReference>
<dbReference type="SUPFAM" id="SSF51905">
    <property type="entry name" value="FAD/NAD(P)-binding domain"/>
    <property type="match status" value="1"/>
</dbReference>
<reference evidence="4" key="1">
    <citation type="journal article" date="2011" name="MBio">
        <title>Novel metabolic attributes of the genus Cyanothece, comprising a group of unicellular nitrogen-fixing Cyanobacteria.</title>
        <authorList>
            <person name="Bandyopadhyay A."/>
            <person name="Elvitigala T."/>
            <person name="Welsh E."/>
            <person name="Stockel J."/>
            <person name="Liberton M."/>
            <person name="Min H."/>
            <person name="Sherman L.A."/>
            <person name="Pakrasi H.B."/>
        </authorList>
    </citation>
    <scope>NUCLEOTIDE SEQUENCE [LARGE SCALE GENOMIC DNA]</scope>
    <source>
        <strain evidence="4">PCC 8801</strain>
    </source>
</reference>
<evidence type="ECO:0000313" key="4">
    <source>
        <dbReference type="Proteomes" id="UP000008204"/>
    </source>
</evidence>
<evidence type="ECO:0000259" key="2">
    <source>
        <dbReference type="Pfam" id="PF01266"/>
    </source>
</evidence>
<gene>
    <name evidence="3" type="ordered locus">PCC8801_1962</name>
</gene>
<dbReference type="GO" id="GO:0016491">
    <property type="term" value="F:oxidoreductase activity"/>
    <property type="evidence" value="ECO:0007669"/>
    <property type="project" value="UniProtKB-KW"/>
</dbReference>
<dbReference type="EMBL" id="CP001287">
    <property type="protein sequence ID" value="ACK66000.1"/>
    <property type="molecule type" value="Genomic_DNA"/>
</dbReference>
<accession>B7JY36</accession>
<dbReference type="STRING" id="41431.PCC8801_1962"/>
<dbReference type="GO" id="GO:0005737">
    <property type="term" value="C:cytoplasm"/>
    <property type="evidence" value="ECO:0007669"/>
    <property type="project" value="TreeGrafter"/>
</dbReference>
<proteinExistence type="predicted"/>
<feature type="domain" description="FAD dependent oxidoreductase" evidence="2">
    <location>
        <begin position="5"/>
        <end position="368"/>
    </location>
</feature>
<dbReference type="Proteomes" id="UP000008204">
    <property type="component" value="Chromosome"/>
</dbReference>
<dbReference type="AlphaFoldDB" id="B7JY36"/>
<evidence type="ECO:0000313" key="3">
    <source>
        <dbReference type="EMBL" id="ACK66000.1"/>
    </source>
</evidence>
<evidence type="ECO:0000256" key="1">
    <source>
        <dbReference type="ARBA" id="ARBA00023002"/>
    </source>
</evidence>
<dbReference type="OrthoDB" id="502939at2"/>